<evidence type="ECO:0000313" key="11">
    <source>
        <dbReference type="EMBL" id="PIR40068.1"/>
    </source>
</evidence>
<dbReference type="AlphaFoldDB" id="A0A2H0R0L5"/>
<evidence type="ECO:0000256" key="5">
    <source>
        <dbReference type="ARBA" id="ARBA00022840"/>
    </source>
</evidence>
<proteinExistence type="inferred from homology"/>
<dbReference type="Proteomes" id="UP000230828">
    <property type="component" value="Unassembled WGS sequence"/>
</dbReference>
<feature type="region of interest" description="Interaction with tRNA" evidence="9">
    <location>
        <begin position="152"/>
        <end position="154"/>
    </location>
</feature>
<dbReference type="GO" id="GO:0005737">
    <property type="term" value="C:cytoplasm"/>
    <property type="evidence" value="ECO:0007669"/>
    <property type="project" value="UniProtKB-SubCell"/>
</dbReference>
<reference evidence="11 12" key="1">
    <citation type="submission" date="2017-09" db="EMBL/GenBank/DDBJ databases">
        <title>Depth-based differentiation of microbial function through sediment-hosted aquifers and enrichment of novel symbionts in the deep terrestrial subsurface.</title>
        <authorList>
            <person name="Probst A.J."/>
            <person name="Ladd B."/>
            <person name="Jarett J.K."/>
            <person name="Geller-Mcgrath D.E."/>
            <person name="Sieber C.M."/>
            <person name="Emerson J.B."/>
            <person name="Anantharaman K."/>
            <person name="Thomas B.C."/>
            <person name="Malmstrom R."/>
            <person name="Stieglmeier M."/>
            <person name="Klingl A."/>
            <person name="Woyke T."/>
            <person name="Ryan C.M."/>
            <person name="Banfield J.F."/>
        </authorList>
    </citation>
    <scope>NUCLEOTIDE SEQUENCE [LARGE SCALE GENOMIC DNA]</scope>
    <source>
        <strain evidence="11">CG10_big_fil_rev_8_21_14_0_10_34_34</strain>
    </source>
</reference>
<dbReference type="Pfam" id="PF03054">
    <property type="entry name" value="tRNA_Me_trans"/>
    <property type="match status" value="1"/>
</dbReference>
<dbReference type="PANTHER" id="PTHR11933">
    <property type="entry name" value="TRNA 5-METHYLAMINOMETHYL-2-THIOURIDYLATE -METHYLTRANSFERASE"/>
    <property type="match status" value="1"/>
</dbReference>
<protein>
    <recommendedName>
        <fullName evidence="9">tRNA-specific 2-thiouridylase MnmA</fullName>
        <ecNumber evidence="9">2.8.1.13</ecNumber>
    </recommendedName>
</protein>
<feature type="binding site" evidence="9">
    <location>
        <begin position="8"/>
        <end position="15"/>
    </location>
    <ligand>
        <name>ATP</name>
        <dbReference type="ChEBI" id="CHEBI:30616"/>
    </ligand>
</feature>
<dbReference type="InterPro" id="IPR004506">
    <property type="entry name" value="MnmA-like"/>
</dbReference>
<dbReference type="HAMAP" id="MF_00144">
    <property type="entry name" value="tRNA_thiouridyl_MnmA"/>
    <property type="match status" value="1"/>
</dbReference>
<dbReference type="Gene3D" id="3.40.50.620">
    <property type="entry name" value="HUPs"/>
    <property type="match status" value="1"/>
</dbReference>
<dbReference type="Pfam" id="PF20259">
    <property type="entry name" value="tRNA_Me_trans_M"/>
    <property type="match status" value="1"/>
</dbReference>
<comment type="catalytic activity">
    <reaction evidence="8 9">
        <text>S-sulfanyl-L-cysteinyl-[protein] + uridine(34) in tRNA + AH2 + ATP = 2-thiouridine(34) in tRNA + L-cysteinyl-[protein] + A + AMP + diphosphate + H(+)</text>
        <dbReference type="Rhea" id="RHEA:47032"/>
        <dbReference type="Rhea" id="RHEA-COMP:10131"/>
        <dbReference type="Rhea" id="RHEA-COMP:11726"/>
        <dbReference type="Rhea" id="RHEA-COMP:11727"/>
        <dbReference type="Rhea" id="RHEA-COMP:11728"/>
        <dbReference type="ChEBI" id="CHEBI:13193"/>
        <dbReference type="ChEBI" id="CHEBI:15378"/>
        <dbReference type="ChEBI" id="CHEBI:17499"/>
        <dbReference type="ChEBI" id="CHEBI:29950"/>
        <dbReference type="ChEBI" id="CHEBI:30616"/>
        <dbReference type="ChEBI" id="CHEBI:33019"/>
        <dbReference type="ChEBI" id="CHEBI:61963"/>
        <dbReference type="ChEBI" id="CHEBI:65315"/>
        <dbReference type="ChEBI" id="CHEBI:87170"/>
        <dbReference type="ChEBI" id="CHEBI:456215"/>
        <dbReference type="EC" id="2.8.1.13"/>
    </reaction>
</comment>
<evidence type="ECO:0000256" key="3">
    <source>
        <dbReference type="ARBA" id="ARBA00022694"/>
    </source>
</evidence>
<keyword evidence="3 9" id="KW-0819">tRNA processing</keyword>
<comment type="caution">
    <text evidence="9">Lacks conserved residue(s) required for the propagation of feature annotation.</text>
</comment>
<organism evidence="11 12">
    <name type="scientific">Candidatus Zambryskibacteria bacterium CG10_big_fil_rev_8_21_14_0_10_34_34</name>
    <dbReference type="NCBI Taxonomy" id="1975114"/>
    <lineage>
        <taxon>Bacteria</taxon>
        <taxon>Candidatus Zambryskiibacteriota</taxon>
    </lineage>
</organism>
<dbReference type="GO" id="GO:0005524">
    <property type="term" value="F:ATP binding"/>
    <property type="evidence" value="ECO:0007669"/>
    <property type="project" value="UniProtKB-KW"/>
</dbReference>
<dbReference type="Pfam" id="PF20258">
    <property type="entry name" value="tRNA_Me_trans_C"/>
    <property type="match status" value="1"/>
</dbReference>
<comment type="similarity">
    <text evidence="9">Belongs to the MnmA/TRMU family.</text>
</comment>
<dbReference type="SUPFAM" id="SSF52402">
    <property type="entry name" value="Adenine nucleotide alpha hydrolases-like"/>
    <property type="match status" value="1"/>
</dbReference>
<dbReference type="PANTHER" id="PTHR11933:SF5">
    <property type="entry name" value="MITOCHONDRIAL TRNA-SPECIFIC 2-THIOURIDYLASE 1"/>
    <property type="match status" value="1"/>
</dbReference>
<name>A0A2H0R0L5_9BACT</name>
<feature type="active site" description="Cysteine persulfide intermediate" evidence="9">
    <location>
        <position position="202"/>
    </location>
</feature>
<dbReference type="PROSITE" id="PS50206">
    <property type="entry name" value="RHODANESE_3"/>
    <property type="match status" value="1"/>
</dbReference>
<accession>A0A2H0R0L5</accession>
<feature type="region of interest" description="Interaction with tRNA" evidence="9">
    <location>
        <begin position="322"/>
        <end position="323"/>
    </location>
</feature>
<dbReference type="EMBL" id="PCXM01000031">
    <property type="protein sequence ID" value="PIR40068.1"/>
    <property type="molecule type" value="Genomic_DNA"/>
</dbReference>
<dbReference type="InterPro" id="IPR046885">
    <property type="entry name" value="MnmA-like_C"/>
</dbReference>
<evidence type="ECO:0000313" key="12">
    <source>
        <dbReference type="Proteomes" id="UP000230828"/>
    </source>
</evidence>
<dbReference type="NCBIfam" id="TIGR00420">
    <property type="entry name" value="trmU"/>
    <property type="match status" value="1"/>
</dbReference>
<dbReference type="EC" id="2.8.1.13" evidence="9"/>
<comment type="subcellular location">
    <subcellularLocation>
        <location evidence="9">Cytoplasm</location>
    </subcellularLocation>
</comment>
<dbReference type="NCBIfam" id="NF001138">
    <property type="entry name" value="PRK00143.1"/>
    <property type="match status" value="1"/>
</dbReference>
<dbReference type="Gene3D" id="2.40.30.10">
    <property type="entry name" value="Translation factors"/>
    <property type="match status" value="1"/>
</dbReference>
<keyword evidence="4 9" id="KW-0547">Nucleotide-binding</keyword>
<dbReference type="InterPro" id="IPR001763">
    <property type="entry name" value="Rhodanese-like_dom"/>
</dbReference>
<feature type="active site" description="Nucleophile" evidence="9">
    <location>
        <position position="97"/>
    </location>
</feature>
<keyword evidence="9" id="KW-0963">Cytoplasm</keyword>
<evidence type="ECO:0000259" key="10">
    <source>
        <dbReference type="PROSITE" id="PS50206"/>
    </source>
</evidence>
<dbReference type="GO" id="GO:0002143">
    <property type="term" value="P:tRNA wobble position uridine thiolation"/>
    <property type="evidence" value="ECO:0007669"/>
    <property type="project" value="TreeGrafter"/>
</dbReference>
<keyword evidence="7" id="KW-1015">Disulfide bond</keyword>
<feature type="domain" description="Rhodanese" evidence="10">
    <location>
        <begin position="5"/>
        <end position="46"/>
    </location>
</feature>
<feature type="binding site" evidence="9">
    <location>
        <position position="121"/>
    </location>
    <ligand>
        <name>ATP</name>
        <dbReference type="ChEBI" id="CHEBI:30616"/>
    </ligand>
</feature>
<evidence type="ECO:0000256" key="7">
    <source>
        <dbReference type="ARBA" id="ARBA00023157"/>
    </source>
</evidence>
<dbReference type="GO" id="GO:0103016">
    <property type="term" value="F:tRNA-uridine 2-sulfurtransferase activity"/>
    <property type="evidence" value="ECO:0007669"/>
    <property type="project" value="UniProtKB-EC"/>
</dbReference>
<comment type="function">
    <text evidence="9">Catalyzes the 2-thiolation of uridine at the wobble position (U34) of tRNA, leading to the formation of s(2)U34.</text>
</comment>
<feature type="region of interest" description="Interaction with target base in tRNA" evidence="9">
    <location>
        <begin position="92"/>
        <end position="94"/>
    </location>
</feature>
<evidence type="ECO:0000256" key="1">
    <source>
        <dbReference type="ARBA" id="ARBA00022555"/>
    </source>
</evidence>
<gene>
    <name evidence="9" type="primary">mnmA</name>
    <name evidence="11" type="ORF">COV33_01855</name>
</gene>
<keyword evidence="2 9" id="KW-0808">Transferase</keyword>
<sequence length="371" mass="41395">MKKKVFVGLSGGVDSAVSAALLKEQGYNVTGVFIKAWTPEGYPCTWKEERRSAMRVVAILDIPFITLDLEKEYKKEVVDYMIAEYKKGRTPNPDVMCNKEIKFGHFLKFALKNGADFVATGHYAVCSPKSDIGSARCPTSGYQLSEGADKNKDQSYFLWTLTQKQLKRTLFPIGDLQKLEVRKLAGKFGLPQATKKDSQGLCFLGKIDMKEFLTRYITPKKGKVLLAPYSFSGAGNEKEEVIGHHKGALFFTIGERHGFTITKKTTDDSPLYVISKNIKNNTITVAPKITPQPNSIQGQSLYLKDVNIIGKIPSKKIFCRIRYRQEKIGCRVEKKGNELKVIFDKLQAGISPGQSLVLYNNEICLGGGIIE</sequence>
<evidence type="ECO:0000256" key="6">
    <source>
        <dbReference type="ARBA" id="ARBA00022884"/>
    </source>
</evidence>
<keyword evidence="6 9" id="KW-0694">RNA-binding</keyword>
<dbReference type="InterPro" id="IPR046884">
    <property type="entry name" value="MnmA-like_central"/>
</dbReference>
<comment type="caution">
    <text evidence="11">The sequence shown here is derived from an EMBL/GenBank/DDBJ whole genome shotgun (WGS) entry which is preliminary data.</text>
</comment>
<dbReference type="GO" id="GO:0000049">
    <property type="term" value="F:tRNA binding"/>
    <property type="evidence" value="ECO:0007669"/>
    <property type="project" value="UniProtKB-KW"/>
</dbReference>
<dbReference type="InterPro" id="IPR023382">
    <property type="entry name" value="MnmA-like_central_sf"/>
</dbReference>
<evidence type="ECO:0000256" key="9">
    <source>
        <dbReference type="HAMAP-Rule" id="MF_00144"/>
    </source>
</evidence>
<dbReference type="InterPro" id="IPR014729">
    <property type="entry name" value="Rossmann-like_a/b/a_fold"/>
</dbReference>
<dbReference type="Gene3D" id="2.30.30.280">
    <property type="entry name" value="Adenine nucleotide alpha hydrolases-like domains"/>
    <property type="match status" value="1"/>
</dbReference>
<keyword evidence="1 9" id="KW-0820">tRNA-binding</keyword>
<evidence type="ECO:0000256" key="2">
    <source>
        <dbReference type="ARBA" id="ARBA00022679"/>
    </source>
</evidence>
<feature type="binding site" evidence="9">
    <location>
        <position position="34"/>
    </location>
    <ligand>
        <name>ATP</name>
        <dbReference type="ChEBI" id="CHEBI:30616"/>
    </ligand>
</feature>
<dbReference type="CDD" id="cd01998">
    <property type="entry name" value="MnmA_TRMU-like"/>
    <property type="match status" value="1"/>
</dbReference>
<keyword evidence="5 9" id="KW-0067">ATP-binding</keyword>
<feature type="site" description="Interaction with tRNA" evidence="9">
    <location>
        <position position="122"/>
    </location>
</feature>
<evidence type="ECO:0000256" key="8">
    <source>
        <dbReference type="ARBA" id="ARBA00051542"/>
    </source>
</evidence>
<evidence type="ECO:0000256" key="4">
    <source>
        <dbReference type="ARBA" id="ARBA00022741"/>
    </source>
</evidence>
<feature type="site" description="Interaction with tRNA" evidence="9">
    <location>
        <position position="354"/>
    </location>
</feature>